<feature type="domain" description="Dienelactone hydrolase" evidence="2">
    <location>
        <begin position="66"/>
        <end position="171"/>
    </location>
</feature>
<keyword evidence="1" id="KW-0732">Signal</keyword>
<dbReference type="STRING" id="56779.SAMN05421834_11036"/>
<dbReference type="Pfam" id="PF01738">
    <property type="entry name" value="DLH"/>
    <property type="match status" value="1"/>
</dbReference>
<dbReference type="EMBL" id="FTNC01000010">
    <property type="protein sequence ID" value="SIQ92314.1"/>
    <property type="molecule type" value="Genomic_DNA"/>
</dbReference>
<dbReference type="InterPro" id="IPR002925">
    <property type="entry name" value="Dienelactn_hydro"/>
</dbReference>
<dbReference type="Gene3D" id="3.40.50.1820">
    <property type="entry name" value="alpha/beta hydrolase"/>
    <property type="match status" value="1"/>
</dbReference>
<name>A0A1N6WQD1_9FIRM</name>
<dbReference type="PANTHER" id="PTHR47751:SF1">
    <property type="entry name" value="SUPERFAMILY HYDROLASE, PUTATIVE (AFU_ORTHOLOGUE AFUA_2G16580)-RELATED"/>
    <property type="match status" value="1"/>
</dbReference>
<dbReference type="PANTHER" id="PTHR47751">
    <property type="entry name" value="SUPERFAMILY HYDROLASE, PUTATIVE (AFU_ORTHOLOGUE AFUA_2G16580)-RELATED"/>
    <property type="match status" value="1"/>
</dbReference>
<evidence type="ECO:0000256" key="1">
    <source>
        <dbReference type="SAM" id="SignalP"/>
    </source>
</evidence>
<accession>A0A1N6WQD1</accession>
<dbReference type="InterPro" id="IPR051411">
    <property type="entry name" value="Polyketide_trans_af380"/>
</dbReference>
<evidence type="ECO:0000313" key="3">
    <source>
        <dbReference type="EMBL" id="SIQ92314.1"/>
    </source>
</evidence>
<sequence length="340" mass="37713">MKKTIVLMVMALLLIFAGNAFADSTDYYTFELSDQVTRTSVNYKNRYNITIAADLYRSKDLDMSEDHPALVIGPPYGGVKEQGPGVYANQLAQRGFVVLAFDPSFNGESGGEPRHTSSPDFFVEDFSAGVDFLGTVPYVDRERIGAVGICGSGGFALTAAQVDKRIKAVATASMYDISRYIRDGLGETMTEERRDQTLAEFSQQRWEDFESGGAELSGQFPNEPVPEVPEGLNPVAAEFFDYYATERGFHPNSIGAFTKVSQMAFMNFPLLSYVDDISPRPILFVIGENAHSNYFSESVYEQAAEPKELYVVPGANHVDLYDRIDVIPFDKLETFFKGNI</sequence>
<evidence type="ECO:0000313" key="4">
    <source>
        <dbReference type="Proteomes" id="UP000185669"/>
    </source>
</evidence>
<dbReference type="InterPro" id="IPR029058">
    <property type="entry name" value="AB_hydrolase_fold"/>
</dbReference>
<reference evidence="4" key="1">
    <citation type="submission" date="2017-01" db="EMBL/GenBank/DDBJ databases">
        <authorList>
            <person name="Varghese N."/>
            <person name="Submissions S."/>
        </authorList>
    </citation>
    <scope>NUCLEOTIDE SEQUENCE [LARGE SCALE GENOMIC DNA]</scope>
    <source>
        <strain evidence="4">ATCC 700103</strain>
    </source>
</reference>
<dbReference type="RefSeq" id="WP_143414025.1">
    <property type="nucleotide sequence ID" value="NZ_FTNC01000010.1"/>
</dbReference>
<dbReference type="AlphaFoldDB" id="A0A1N6WQD1"/>
<dbReference type="GO" id="GO:0016787">
    <property type="term" value="F:hydrolase activity"/>
    <property type="evidence" value="ECO:0007669"/>
    <property type="project" value="InterPro"/>
</dbReference>
<dbReference type="SUPFAM" id="SSF53474">
    <property type="entry name" value="alpha/beta-Hydrolases"/>
    <property type="match status" value="1"/>
</dbReference>
<proteinExistence type="predicted"/>
<dbReference type="OrthoDB" id="9805123at2"/>
<feature type="signal peptide" evidence="1">
    <location>
        <begin position="1"/>
        <end position="22"/>
    </location>
</feature>
<gene>
    <name evidence="3" type="ORF">SAMN05421834_11036</name>
</gene>
<protein>
    <recommendedName>
        <fullName evidence="2">Dienelactone hydrolase domain-containing protein</fullName>
    </recommendedName>
</protein>
<dbReference type="Proteomes" id="UP000185669">
    <property type="component" value="Unassembled WGS sequence"/>
</dbReference>
<organism evidence="3 4">
    <name type="scientific">Halanaerobium kushneri</name>
    <dbReference type="NCBI Taxonomy" id="56779"/>
    <lineage>
        <taxon>Bacteria</taxon>
        <taxon>Bacillati</taxon>
        <taxon>Bacillota</taxon>
        <taxon>Clostridia</taxon>
        <taxon>Halanaerobiales</taxon>
        <taxon>Halanaerobiaceae</taxon>
        <taxon>Halanaerobium</taxon>
    </lineage>
</organism>
<evidence type="ECO:0000259" key="2">
    <source>
        <dbReference type="Pfam" id="PF01738"/>
    </source>
</evidence>
<keyword evidence="4" id="KW-1185">Reference proteome</keyword>
<dbReference type="Gene3D" id="1.10.10.800">
    <property type="match status" value="1"/>
</dbReference>
<feature type="chain" id="PRO_5012884823" description="Dienelactone hydrolase domain-containing protein" evidence="1">
    <location>
        <begin position="23"/>
        <end position="340"/>
    </location>
</feature>